<dbReference type="RefSeq" id="WP_127802765.1">
    <property type="nucleotide sequence ID" value="NZ_SACY01000002.1"/>
</dbReference>
<dbReference type="Proteomes" id="UP000282832">
    <property type="component" value="Unassembled WGS sequence"/>
</dbReference>
<feature type="domain" description="Glycosyltransferase subfamily 4-like N-terminal" evidence="3">
    <location>
        <begin position="18"/>
        <end position="182"/>
    </location>
</feature>
<evidence type="ECO:0000313" key="4">
    <source>
        <dbReference type="EMBL" id="RVU25612.1"/>
    </source>
</evidence>
<dbReference type="EMBL" id="SACY01000002">
    <property type="protein sequence ID" value="RVU25612.1"/>
    <property type="molecule type" value="Genomic_DNA"/>
</dbReference>
<gene>
    <name evidence="4" type="ORF">EOJ36_04120</name>
</gene>
<evidence type="ECO:0000259" key="3">
    <source>
        <dbReference type="Pfam" id="PF13439"/>
    </source>
</evidence>
<keyword evidence="5" id="KW-1185">Reference proteome</keyword>
<dbReference type="SUPFAM" id="SSF53756">
    <property type="entry name" value="UDP-Glycosyltransferase/glycogen phosphorylase"/>
    <property type="match status" value="1"/>
</dbReference>
<dbReference type="GO" id="GO:0009103">
    <property type="term" value="P:lipopolysaccharide biosynthetic process"/>
    <property type="evidence" value="ECO:0007669"/>
    <property type="project" value="TreeGrafter"/>
</dbReference>
<evidence type="ECO:0000313" key="5">
    <source>
        <dbReference type="Proteomes" id="UP000282832"/>
    </source>
</evidence>
<dbReference type="AlphaFoldDB" id="A0A437PTM5"/>
<evidence type="ECO:0000256" key="1">
    <source>
        <dbReference type="ARBA" id="ARBA00022679"/>
    </source>
</evidence>
<sequence length="384" mass="44303">MSTHKSLLHFCSYSWETGGPSSFILNHSKFQVSKGMQIEVASPMFPEQNRYELATGMRVHEFPKGFLARILPDFSMVMATWFWKNRNAYDYIHIHGLWHFGTILPFLIPNRAKKIVTIHGFLDPFMMQKSKWIKKIFWLLFQKRCLARADILHAMNDEEYATLLQLFPHKKEQIFFIGNGIEDPLEQNFGDPNPEFVQSIEQFIGQSEQVFLFLSRISFKKGLDILLAAFQEFSQKLPGQFKLIIAGPEDDFSPQLNEYCSNYPNKDRFVSGMVQGAEKDYLFKRCNTFVLPSYSEGFSIAALEAIAYGKSCIFSSRIGFAQSVKAYQAGIVIDPDFQELINILENFTNSKNSLISNAKNSRKLFLENFTSQEICLKLYQILKV</sequence>
<dbReference type="Gene3D" id="3.40.50.2000">
    <property type="entry name" value="Glycogen Phosphorylase B"/>
    <property type="match status" value="2"/>
</dbReference>
<keyword evidence="1 4" id="KW-0808">Transferase</keyword>
<accession>A0A437PTM5</accession>
<proteinExistence type="predicted"/>
<dbReference type="InterPro" id="IPR028098">
    <property type="entry name" value="Glyco_trans_4-like_N"/>
</dbReference>
<comment type="caution">
    <text evidence="4">The sequence shown here is derived from an EMBL/GenBank/DDBJ whole genome shotgun (WGS) entry which is preliminary data.</text>
</comment>
<feature type="domain" description="Glycosyl transferase family 1" evidence="2">
    <location>
        <begin position="204"/>
        <end position="360"/>
    </location>
</feature>
<dbReference type="Pfam" id="PF00534">
    <property type="entry name" value="Glycos_transf_1"/>
    <property type="match status" value="1"/>
</dbReference>
<dbReference type="Pfam" id="PF13439">
    <property type="entry name" value="Glyco_transf_4"/>
    <property type="match status" value="1"/>
</dbReference>
<dbReference type="PANTHER" id="PTHR46401:SF2">
    <property type="entry name" value="GLYCOSYLTRANSFERASE WBBK-RELATED"/>
    <property type="match status" value="1"/>
</dbReference>
<dbReference type="PANTHER" id="PTHR46401">
    <property type="entry name" value="GLYCOSYLTRANSFERASE WBBK-RELATED"/>
    <property type="match status" value="1"/>
</dbReference>
<organism evidence="4 5">
    <name type="scientific">Sandaracinomonas limnophila</name>
    <dbReference type="NCBI Taxonomy" id="1862386"/>
    <lineage>
        <taxon>Bacteria</taxon>
        <taxon>Pseudomonadati</taxon>
        <taxon>Bacteroidota</taxon>
        <taxon>Cytophagia</taxon>
        <taxon>Cytophagales</taxon>
        <taxon>Flectobacillaceae</taxon>
        <taxon>Sandaracinomonas</taxon>
    </lineage>
</organism>
<evidence type="ECO:0000259" key="2">
    <source>
        <dbReference type="Pfam" id="PF00534"/>
    </source>
</evidence>
<protein>
    <submittedName>
        <fullName evidence="4">Glycosyltransferase</fullName>
    </submittedName>
</protein>
<dbReference type="OrthoDB" id="9790710at2"/>
<reference evidence="4 5" key="1">
    <citation type="submission" date="2019-01" db="EMBL/GenBank/DDBJ databases">
        <authorList>
            <person name="Chen W.-M."/>
        </authorList>
    </citation>
    <scope>NUCLEOTIDE SEQUENCE [LARGE SCALE GENOMIC DNA]</scope>
    <source>
        <strain evidence="4 5">FSY-15</strain>
    </source>
</reference>
<name>A0A437PTM5_9BACT</name>
<dbReference type="InterPro" id="IPR001296">
    <property type="entry name" value="Glyco_trans_1"/>
</dbReference>
<dbReference type="GO" id="GO:0016757">
    <property type="term" value="F:glycosyltransferase activity"/>
    <property type="evidence" value="ECO:0007669"/>
    <property type="project" value="InterPro"/>
</dbReference>